<sequence>MMVHRPERPRWGVVSHSWGHGRAERTRRPNGASTIYLGQDGKWHGRKTVGVRDVGKPEVPVGDLDGDGTGDLLGRDKAGNLYRWYGNGRGGFGARVQIGSGWGVYKALY</sequence>
<dbReference type="RefSeq" id="WP_369228392.1">
    <property type="nucleotide sequence ID" value="NZ_CP163441.1"/>
</dbReference>
<gene>
    <name evidence="1" type="ORF">AB5J52_22575</name>
</gene>
<evidence type="ECO:0000313" key="1">
    <source>
        <dbReference type="EMBL" id="XDQ49862.1"/>
    </source>
</evidence>
<reference evidence="1" key="1">
    <citation type="submission" date="2024-07" db="EMBL/GenBank/DDBJ databases">
        <authorList>
            <person name="Yu S.T."/>
        </authorList>
    </citation>
    <scope>NUCLEOTIDE SEQUENCE</scope>
    <source>
        <strain evidence="1">R39</strain>
    </source>
</reference>
<dbReference type="EMBL" id="CP163441">
    <property type="protein sequence ID" value="XDQ49862.1"/>
    <property type="molecule type" value="Genomic_DNA"/>
</dbReference>
<accession>A0AB39R4H3</accession>
<name>A0AB39R4H3_9ACTN</name>
<dbReference type="InterPro" id="IPR028994">
    <property type="entry name" value="Integrin_alpha_N"/>
</dbReference>
<dbReference type="AlphaFoldDB" id="A0AB39R4H3"/>
<organism evidence="1">
    <name type="scientific">Streptomyces sp. R39</name>
    <dbReference type="NCBI Taxonomy" id="3238631"/>
    <lineage>
        <taxon>Bacteria</taxon>
        <taxon>Bacillati</taxon>
        <taxon>Actinomycetota</taxon>
        <taxon>Actinomycetes</taxon>
        <taxon>Kitasatosporales</taxon>
        <taxon>Streptomycetaceae</taxon>
        <taxon>Streptomyces</taxon>
    </lineage>
</organism>
<dbReference type="SUPFAM" id="SSF69318">
    <property type="entry name" value="Integrin alpha N-terminal domain"/>
    <property type="match status" value="1"/>
</dbReference>
<evidence type="ECO:0008006" key="2">
    <source>
        <dbReference type="Google" id="ProtNLM"/>
    </source>
</evidence>
<proteinExistence type="predicted"/>
<protein>
    <recommendedName>
        <fullName evidence="2">VCBS repeat-containing protein</fullName>
    </recommendedName>
</protein>